<feature type="transmembrane region" description="Helical" evidence="1">
    <location>
        <begin position="12"/>
        <end position="31"/>
    </location>
</feature>
<keyword evidence="1" id="KW-0812">Transmembrane</keyword>
<evidence type="ECO:0000313" key="2">
    <source>
        <dbReference type="EMBL" id="PIY89701.1"/>
    </source>
</evidence>
<dbReference type="EMBL" id="PFLW01000005">
    <property type="protein sequence ID" value="PIY89701.1"/>
    <property type="molecule type" value="Genomic_DNA"/>
</dbReference>
<reference evidence="3" key="1">
    <citation type="submission" date="2017-09" db="EMBL/GenBank/DDBJ databases">
        <title>Depth-based differentiation of microbial function through sediment-hosted aquifers and enrichment of novel symbionts in the deep terrestrial subsurface.</title>
        <authorList>
            <person name="Probst A.J."/>
            <person name="Ladd B."/>
            <person name="Jarett J.K."/>
            <person name="Geller-Mcgrath D.E."/>
            <person name="Sieber C.M.K."/>
            <person name="Emerson J.B."/>
            <person name="Anantharaman K."/>
            <person name="Thomas B.C."/>
            <person name="Malmstrom R."/>
            <person name="Stieglmeier M."/>
            <person name="Klingl A."/>
            <person name="Woyke T."/>
            <person name="Ryan C.M."/>
            <person name="Banfield J.F."/>
        </authorList>
    </citation>
    <scope>NUCLEOTIDE SEQUENCE [LARGE SCALE GENOMIC DNA]</scope>
</reference>
<accession>A0A2M7R777</accession>
<protein>
    <submittedName>
        <fullName evidence="2">Uncharacterized protein</fullName>
    </submittedName>
</protein>
<sequence>MSVYSFKSIGFWGRVFFAGAVILIGRLLWSMFGTSKLIPFLIIGIGFLFLEIRRQRLIDRAIKEISLKDNQELKEKILQLEAKRSLITTFFYLIKKMGLGKKSGLKFVNSHELADLGTNWIKEHLAKMMSLYEILNPFLLNSFLPPIKAVLCHNILNKKVFLGASIGCGLARFEEKIAKYCNKKKLPAVIFATDINKDLILKAKERMGKNGIMAGFQNVNHKIDIKKLVSYARNKQQSLVYLVPINVEDFPGLFGTDSKLDLVWFLQSREHTIEGRPETFDKIKKFTKEWAILETFRSWGVILWGNLISWWLSPLFATETEISIARNYTPKEWVEKKIGVVIKRYPYFGWILSGGAYKILKESKFLRGGTKSLSRLLGLKDKLIFHPGRKYQ</sequence>
<proteinExistence type="predicted"/>
<feature type="transmembrane region" description="Helical" evidence="1">
    <location>
        <begin position="37"/>
        <end position="53"/>
    </location>
</feature>
<dbReference type="AlphaFoldDB" id="A0A2M7R777"/>
<dbReference type="SUPFAM" id="SSF53335">
    <property type="entry name" value="S-adenosyl-L-methionine-dependent methyltransferases"/>
    <property type="match status" value="1"/>
</dbReference>
<dbReference type="InterPro" id="IPR029063">
    <property type="entry name" value="SAM-dependent_MTases_sf"/>
</dbReference>
<organism evidence="2 3">
    <name type="scientific">Candidatus Nealsonbacteria bacterium CG_4_10_14_0_8_um_filter_37_14</name>
    <dbReference type="NCBI Taxonomy" id="1974684"/>
    <lineage>
        <taxon>Bacteria</taxon>
        <taxon>Candidatus Nealsoniibacteriota</taxon>
    </lineage>
</organism>
<gene>
    <name evidence="2" type="ORF">COY73_00170</name>
</gene>
<dbReference type="Proteomes" id="UP000230767">
    <property type="component" value="Unassembled WGS sequence"/>
</dbReference>
<comment type="caution">
    <text evidence="2">The sequence shown here is derived from an EMBL/GenBank/DDBJ whole genome shotgun (WGS) entry which is preliminary data.</text>
</comment>
<dbReference type="Gene3D" id="3.40.50.150">
    <property type="entry name" value="Vaccinia Virus protein VP39"/>
    <property type="match status" value="1"/>
</dbReference>
<keyword evidence="1" id="KW-1133">Transmembrane helix</keyword>
<keyword evidence="1" id="KW-0472">Membrane</keyword>
<evidence type="ECO:0000256" key="1">
    <source>
        <dbReference type="SAM" id="Phobius"/>
    </source>
</evidence>
<evidence type="ECO:0000313" key="3">
    <source>
        <dbReference type="Proteomes" id="UP000230767"/>
    </source>
</evidence>
<name>A0A2M7R777_9BACT</name>